<dbReference type="EMBL" id="CP016793">
    <property type="protein sequence ID" value="ANZ42010.1"/>
    <property type="molecule type" value="Genomic_DNA"/>
</dbReference>
<dbReference type="RefSeq" id="WP_065920344.1">
    <property type="nucleotide sequence ID" value="NZ_CP016793.1"/>
</dbReference>
<dbReference type="SUPFAM" id="SSF48452">
    <property type="entry name" value="TPR-like"/>
    <property type="match status" value="1"/>
</dbReference>
<dbReference type="KEGG" id="led:BBK82_44855"/>
<evidence type="ECO:0000256" key="1">
    <source>
        <dbReference type="SAM" id="Phobius"/>
    </source>
</evidence>
<dbReference type="AlphaFoldDB" id="A0A1B2HW97"/>
<keyword evidence="1" id="KW-0812">Transmembrane</keyword>
<accession>A0A1B2HW97</accession>
<protein>
    <recommendedName>
        <fullName evidence="4">MalT-like TPR region domain-containing protein</fullName>
    </recommendedName>
</protein>
<keyword evidence="1" id="KW-0472">Membrane</keyword>
<keyword evidence="1" id="KW-1133">Transmembrane helix</keyword>
<reference evidence="2 3" key="1">
    <citation type="submission" date="2016-07" db="EMBL/GenBank/DDBJ databases">
        <title>Complete genome sequence of the Lentzea guizhouensis DHS C013.</title>
        <authorList>
            <person name="Cao C."/>
        </authorList>
    </citation>
    <scope>NUCLEOTIDE SEQUENCE [LARGE SCALE GENOMIC DNA]</scope>
    <source>
        <strain evidence="2 3">DHS C013</strain>
    </source>
</reference>
<keyword evidence="3" id="KW-1185">Reference proteome</keyword>
<evidence type="ECO:0008006" key="4">
    <source>
        <dbReference type="Google" id="ProtNLM"/>
    </source>
</evidence>
<proteinExistence type="predicted"/>
<dbReference type="Proteomes" id="UP000093053">
    <property type="component" value="Chromosome"/>
</dbReference>
<feature type="transmembrane region" description="Helical" evidence="1">
    <location>
        <begin position="21"/>
        <end position="40"/>
    </location>
</feature>
<organism evidence="2 3">
    <name type="scientific">Lentzea guizhouensis</name>
    <dbReference type="NCBI Taxonomy" id="1586287"/>
    <lineage>
        <taxon>Bacteria</taxon>
        <taxon>Bacillati</taxon>
        <taxon>Actinomycetota</taxon>
        <taxon>Actinomycetes</taxon>
        <taxon>Pseudonocardiales</taxon>
        <taxon>Pseudonocardiaceae</taxon>
        <taxon>Lentzea</taxon>
    </lineage>
</organism>
<name>A0A1B2HW97_9PSEU</name>
<evidence type="ECO:0000313" key="2">
    <source>
        <dbReference type="EMBL" id="ANZ42010.1"/>
    </source>
</evidence>
<sequence length="236" mass="25229">MKKGDAAGVEDMRQAVAERRAAGVSASLCLFNMGTAYAMLGDARARRAVRAEARVSALRHGDEYTLARLESSRYVELFWEGDYDGALANLDESIAAAPGEPYHHAIRGRIGLLTGDLDRARADVARALELARRKGHPGELQHPLVLTARIALLDGLPADAWVDELLTVLPGEQITGPIGAGLPIVLAATGHGPESLAGVSWSRWRDAAVAHLSGDRLTAVRLYEEIGSVPDVLDAR</sequence>
<dbReference type="Gene3D" id="1.25.40.10">
    <property type="entry name" value="Tetratricopeptide repeat domain"/>
    <property type="match status" value="1"/>
</dbReference>
<gene>
    <name evidence="2" type="ORF">BBK82_44855</name>
</gene>
<dbReference type="InterPro" id="IPR011990">
    <property type="entry name" value="TPR-like_helical_dom_sf"/>
</dbReference>
<dbReference type="STRING" id="1586287.BBK82_44855"/>
<evidence type="ECO:0000313" key="3">
    <source>
        <dbReference type="Proteomes" id="UP000093053"/>
    </source>
</evidence>